<dbReference type="AlphaFoldDB" id="A0A556VVJ1"/>
<accession>A0A556VVJ1</accession>
<proteinExistence type="predicted"/>
<sequence length="299" mass="32551">MPALKRSGGGGRRVSSKHLTHFPHGSQSLPSSPQPGINTQAVTSPGDPNPHADLVLQVLWDCPTLLVLVQPLLPPVPWPYQLSTQARQWIVMMFSSIAHQVVSECMKVAFIISLHTKLSKTTLTVELEQLQCEGAKGVHGAFQGGSRSPLDADIGLEDNFRELKSGVEKRGGRGGFDHRIDSRLLNVSNDYGAEQIRPDGSAAGVSGFTRNEMDMLDTSEELVHLLTSQPTIRSSRISNRFLRIINTKTPGSSFSSGTKHSNSLTTELPLPVFKPEDLTCSRASGVKDLDPMVHFIVLD</sequence>
<keyword evidence="3" id="KW-1185">Reference proteome</keyword>
<dbReference type="Proteomes" id="UP000319801">
    <property type="component" value="Unassembled WGS sequence"/>
</dbReference>
<dbReference type="EMBL" id="VCAZ01000308">
    <property type="protein sequence ID" value="TTX39222.1"/>
    <property type="molecule type" value="Genomic_DNA"/>
</dbReference>
<evidence type="ECO:0000256" key="1">
    <source>
        <dbReference type="SAM" id="MobiDB-lite"/>
    </source>
</evidence>
<name>A0A556VVJ1_BAGYA</name>
<comment type="caution">
    <text evidence="2">The sequence shown here is derived from an EMBL/GenBank/DDBJ whole genome shotgun (WGS) entry which is preliminary data.</text>
</comment>
<feature type="compositionally biased region" description="Low complexity" evidence="1">
    <location>
        <begin position="23"/>
        <end position="36"/>
    </location>
</feature>
<protein>
    <submittedName>
        <fullName evidence="2">Uncharacterized protein</fullName>
    </submittedName>
</protein>
<evidence type="ECO:0000313" key="3">
    <source>
        <dbReference type="Proteomes" id="UP000319801"/>
    </source>
</evidence>
<organism evidence="2 3">
    <name type="scientific">Bagarius yarrelli</name>
    <name type="common">Goonch</name>
    <name type="synonym">Bagrus yarrelli</name>
    <dbReference type="NCBI Taxonomy" id="175774"/>
    <lineage>
        <taxon>Eukaryota</taxon>
        <taxon>Metazoa</taxon>
        <taxon>Chordata</taxon>
        <taxon>Craniata</taxon>
        <taxon>Vertebrata</taxon>
        <taxon>Euteleostomi</taxon>
        <taxon>Actinopterygii</taxon>
        <taxon>Neopterygii</taxon>
        <taxon>Teleostei</taxon>
        <taxon>Ostariophysi</taxon>
        <taxon>Siluriformes</taxon>
        <taxon>Sisoridae</taxon>
        <taxon>Sisorinae</taxon>
        <taxon>Bagarius</taxon>
    </lineage>
</organism>
<gene>
    <name evidence="2" type="ORF">Baya_16492</name>
</gene>
<reference evidence="2 3" key="1">
    <citation type="journal article" date="2019" name="Genome Biol. Evol.">
        <title>Whole-Genome Sequencing of the Giant Devil Catfish, Bagarius yarrelli.</title>
        <authorList>
            <person name="Jiang W."/>
            <person name="Lv Y."/>
            <person name="Cheng L."/>
            <person name="Yang K."/>
            <person name="Chao B."/>
            <person name="Wang X."/>
            <person name="Li Y."/>
            <person name="Pan X."/>
            <person name="You X."/>
            <person name="Zhang Y."/>
            <person name="Yang J."/>
            <person name="Li J."/>
            <person name="Zhang X."/>
            <person name="Liu S."/>
            <person name="Sun C."/>
            <person name="Yang J."/>
            <person name="Shi Q."/>
        </authorList>
    </citation>
    <scope>NUCLEOTIDE SEQUENCE [LARGE SCALE GENOMIC DNA]</scope>
    <source>
        <strain evidence="2">JWS20170419001</strain>
        <tissue evidence="2">Muscle</tissue>
    </source>
</reference>
<feature type="region of interest" description="Disordered" evidence="1">
    <location>
        <begin position="1"/>
        <end position="48"/>
    </location>
</feature>
<evidence type="ECO:0000313" key="2">
    <source>
        <dbReference type="EMBL" id="TTX39222.1"/>
    </source>
</evidence>